<feature type="transmembrane region" description="Helical" evidence="1">
    <location>
        <begin position="146"/>
        <end position="165"/>
    </location>
</feature>
<feature type="transmembrane region" description="Helical" evidence="1">
    <location>
        <begin position="328"/>
        <end position="348"/>
    </location>
</feature>
<sequence>MPRIIEDGVGNRYALQNPVELTTAPDDVRLATESEPWKNYWRMLGTVLLAFLILYWGIPTVIIGVLVDEPIVTLIGGVCSILPLPFLFLLHKPKMVHVRLATPDSAGKKYHPLPEGGSLYTSEPTSFSRFLTPDDSILDLPPHRQVWVVFTLTIIVGILATLPLLNEYTETIGILLYLILALPLWVIGFSIPVFAWWATSSKWLGLPTRRRDAEAWLIAGMASALPALMINSFIFPTLMPSSLSASTFNFLMVTISAPIGEETCKLLAVCLFLTAIRSPRHGFQVGFTVGLGFALLENCVYVMGGMFGGPFNITLTTLVRGIGSIPGHAVWTGVSGFAIGCLASETDIHSKIRWRLKKVGIDAVDMVEGWGIDLDGDGDTSGYDQYRETLEEALNSAPEAASPSWMLVDGETGEIHQAQGVEDLTPVGTAMVTATAAAQMRVTDGVHLLPPRNVFAGLGLAMSGHAIWNGSSSLVSHLGPAIGLGSGASLLLDLAWIVVLVATVLTIAKLLMKSIRTMPAS</sequence>
<proteinExistence type="predicted"/>
<dbReference type="Pfam" id="PF13367">
    <property type="entry name" value="PrsW-protease"/>
    <property type="match status" value="1"/>
</dbReference>
<feature type="transmembrane region" description="Helical" evidence="1">
    <location>
        <begin position="250"/>
        <end position="273"/>
    </location>
</feature>
<dbReference type="AlphaFoldDB" id="Q673U0"/>
<dbReference type="InterPro" id="IPR026898">
    <property type="entry name" value="PrsW"/>
</dbReference>
<feature type="transmembrane region" description="Helical" evidence="1">
    <location>
        <begin position="488"/>
        <end position="511"/>
    </location>
</feature>
<dbReference type="PANTHER" id="PTHR36844">
    <property type="entry name" value="PROTEASE PRSW"/>
    <property type="match status" value="1"/>
</dbReference>
<feature type="transmembrane region" description="Helical" evidence="1">
    <location>
        <begin position="171"/>
        <end position="195"/>
    </location>
</feature>
<evidence type="ECO:0000313" key="2">
    <source>
        <dbReference type="EMBL" id="AAT10137.1"/>
    </source>
</evidence>
<feature type="transmembrane region" description="Helical" evidence="1">
    <location>
        <begin position="71"/>
        <end position="90"/>
    </location>
</feature>
<evidence type="ECO:0000256" key="1">
    <source>
        <dbReference type="SAM" id="Phobius"/>
    </source>
</evidence>
<keyword evidence="1" id="KW-1133">Transmembrane helix</keyword>
<dbReference type="PANTHER" id="PTHR36844:SF1">
    <property type="entry name" value="PROTEASE PRSW"/>
    <property type="match status" value="1"/>
</dbReference>
<protein>
    <submittedName>
        <fullName evidence="2">Putative membrane protein</fullName>
    </submittedName>
</protein>
<organism evidence="2">
    <name type="scientific">uncultured marine group II euryarchaeote DeepAnt-JyKC7</name>
    <dbReference type="NCBI Taxonomy" id="274855"/>
    <lineage>
        <taxon>Archaea</taxon>
        <taxon>Methanobacteriati</taxon>
        <taxon>Thermoplasmatota</taxon>
        <taxon>Candidatus Poseidoniia</taxon>
        <taxon>Candidatus Poseidoniales</taxon>
        <taxon>environmental samples</taxon>
    </lineage>
</organism>
<accession>Q673U0</accession>
<feature type="transmembrane region" description="Helical" evidence="1">
    <location>
        <begin position="216"/>
        <end position="238"/>
    </location>
</feature>
<keyword evidence="1" id="KW-0472">Membrane</keyword>
<feature type="transmembrane region" description="Helical" evidence="1">
    <location>
        <begin position="43"/>
        <end position="65"/>
    </location>
</feature>
<name>Q673U0_9ARCH</name>
<reference evidence="2" key="1">
    <citation type="journal article" date="2004" name="Environ. Microbiol.">
        <title>Analysis of a genome fragment of a deep-sea uncultivated Group II euryarchaeote containing 16S rDNA, a spectinomycin-like operon and several energy metabolism genes.</title>
        <authorList>
            <person name="Moreira D."/>
            <person name="Rodriguez-Valera F."/>
            <person name="Lopez-Garcia P."/>
        </authorList>
    </citation>
    <scope>NUCLEOTIDE SEQUENCE</scope>
</reference>
<dbReference type="GO" id="GO:0008233">
    <property type="term" value="F:peptidase activity"/>
    <property type="evidence" value="ECO:0007669"/>
    <property type="project" value="InterPro"/>
</dbReference>
<keyword evidence="1" id="KW-0812">Transmembrane</keyword>
<feature type="transmembrane region" description="Helical" evidence="1">
    <location>
        <begin position="285"/>
        <end position="308"/>
    </location>
</feature>
<feature type="transmembrane region" description="Helical" evidence="1">
    <location>
        <begin position="449"/>
        <end position="468"/>
    </location>
</feature>
<dbReference type="EMBL" id="AY534910">
    <property type="protein sequence ID" value="AAT10137.1"/>
    <property type="molecule type" value="Genomic_DNA"/>
</dbReference>